<organism evidence="1 2">
    <name type="scientific">Acidisarcina polymorpha</name>
    <dbReference type="NCBI Taxonomy" id="2211140"/>
    <lineage>
        <taxon>Bacteria</taxon>
        <taxon>Pseudomonadati</taxon>
        <taxon>Acidobacteriota</taxon>
        <taxon>Terriglobia</taxon>
        <taxon>Terriglobales</taxon>
        <taxon>Acidobacteriaceae</taxon>
        <taxon>Acidisarcina</taxon>
    </lineage>
</organism>
<accession>A0A2Z5G7H2</accession>
<dbReference type="InterPro" id="IPR017853">
    <property type="entry name" value="GH"/>
</dbReference>
<dbReference type="PANTHER" id="PTHR12631">
    <property type="entry name" value="ALPHA-L-IDURONIDASE"/>
    <property type="match status" value="1"/>
</dbReference>
<evidence type="ECO:0000313" key="2">
    <source>
        <dbReference type="Proteomes" id="UP000253606"/>
    </source>
</evidence>
<dbReference type="SUPFAM" id="SSF51445">
    <property type="entry name" value="(Trans)glycosidases"/>
    <property type="match status" value="2"/>
</dbReference>
<gene>
    <name evidence="1" type="ORF">ACPOL_5367</name>
</gene>
<dbReference type="AlphaFoldDB" id="A0A2Z5G7H2"/>
<dbReference type="Gene3D" id="3.20.20.80">
    <property type="entry name" value="Glycosidases"/>
    <property type="match status" value="1"/>
</dbReference>
<dbReference type="EMBL" id="CP030840">
    <property type="protein sequence ID" value="AXC14615.1"/>
    <property type="molecule type" value="Genomic_DNA"/>
</dbReference>
<dbReference type="InterPro" id="IPR051923">
    <property type="entry name" value="Glycosyl_Hydrolase_39"/>
</dbReference>
<dbReference type="RefSeq" id="WP_114211026.1">
    <property type="nucleotide sequence ID" value="NZ_CP030840.1"/>
</dbReference>
<protein>
    <submittedName>
        <fullName evidence="1">Beta-xylosidase</fullName>
    </submittedName>
</protein>
<sequence>MIEAVVLWNEPNNLSHWNYHLDPGWLRFSDMVKATASAIRAIRPSLPIVLGGVSACDCDFLRLMTSYGVIEYVDAVGVHGFPLDWNHWQLTEWPSRIAEARRITGKPIWVTEVGASSFGAEEVQAFGFQRTIELIGESADRLHWYSLFDLPPTWAAETRHKEAEGSSYYRHYYLGLIRADGTPKPAVDLFPGDGSVGLCQWFHFEDPRLDEATSWMSNHGVRYLRTGISWADSFRPNAVEWFDRQMEALRPFQVAVTVCFTPAHLGLEEHHTSPPKDNQQFADFAAWVVSRYAQTASSDAGVMQEVGASSL</sequence>
<keyword evidence="2" id="KW-1185">Reference proteome</keyword>
<dbReference type="PANTHER" id="PTHR12631:SF10">
    <property type="entry name" value="BETA-XYLOSIDASE-LIKE PROTEIN-RELATED"/>
    <property type="match status" value="1"/>
</dbReference>
<dbReference type="Proteomes" id="UP000253606">
    <property type="component" value="Chromosome"/>
</dbReference>
<reference evidence="1 2" key="1">
    <citation type="journal article" date="2018" name="Front. Microbiol.">
        <title>Hydrolytic Capabilities as a Key to Environmental Success: Chitinolytic and Cellulolytic Acidobacteria From Acidic Sub-arctic Soils and Boreal Peatlands.</title>
        <authorList>
            <person name="Belova S.E."/>
            <person name="Ravin N.V."/>
            <person name="Pankratov T.A."/>
            <person name="Rakitin A.L."/>
            <person name="Ivanova A.A."/>
            <person name="Beletsky A.V."/>
            <person name="Mardanov A.V."/>
            <person name="Sinninghe Damste J.S."/>
            <person name="Dedysh S.N."/>
        </authorList>
    </citation>
    <scope>NUCLEOTIDE SEQUENCE [LARGE SCALE GENOMIC DNA]</scope>
    <source>
        <strain evidence="1 2">SBC82</strain>
    </source>
</reference>
<name>A0A2Z5G7H2_9BACT</name>
<dbReference type="KEGG" id="abas:ACPOL_5367"/>
<evidence type="ECO:0000313" key="1">
    <source>
        <dbReference type="EMBL" id="AXC14615.1"/>
    </source>
</evidence>
<proteinExistence type="predicted"/>
<dbReference type="OrthoDB" id="9775458at2"/>
<dbReference type="GO" id="GO:0004553">
    <property type="term" value="F:hydrolase activity, hydrolyzing O-glycosyl compounds"/>
    <property type="evidence" value="ECO:0007669"/>
    <property type="project" value="TreeGrafter"/>
</dbReference>